<dbReference type="PANTHER" id="PTHR21363">
    <property type="entry name" value="PREPHENATE DEHYDROGENASE"/>
    <property type="match status" value="1"/>
</dbReference>
<dbReference type="Proteomes" id="UP000050911">
    <property type="component" value="Unassembled WGS sequence"/>
</dbReference>
<organism evidence="5 6">
    <name type="scientific">Secundilactobacillus kimchicus JCM 15530</name>
    <dbReference type="NCBI Taxonomy" id="1302272"/>
    <lineage>
        <taxon>Bacteria</taxon>
        <taxon>Bacillati</taxon>
        <taxon>Bacillota</taxon>
        <taxon>Bacilli</taxon>
        <taxon>Lactobacillales</taxon>
        <taxon>Lactobacillaceae</taxon>
        <taxon>Secundilactobacillus</taxon>
    </lineage>
</organism>
<evidence type="ECO:0000256" key="3">
    <source>
        <dbReference type="ARBA" id="ARBA00029440"/>
    </source>
</evidence>
<comment type="pathway">
    <text evidence="3">Amino-acid biosynthesis.</text>
</comment>
<dbReference type="PROSITE" id="PS51176">
    <property type="entry name" value="PDH_ADH"/>
    <property type="match status" value="1"/>
</dbReference>
<dbReference type="InterPro" id="IPR008927">
    <property type="entry name" value="6-PGluconate_DH-like_C_sf"/>
</dbReference>
<protein>
    <submittedName>
        <fullName evidence="5">Prephenate dehydrogenase</fullName>
    </submittedName>
</protein>
<dbReference type="GO" id="GO:0006571">
    <property type="term" value="P:tyrosine biosynthetic process"/>
    <property type="evidence" value="ECO:0007669"/>
    <property type="project" value="InterPro"/>
</dbReference>
<dbReference type="Gene3D" id="1.10.3660.10">
    <property type="entry name" value="6-phosphogluconate dehydrogenase C-terminal like domain"/>
    <property type="match status" value="1"/>
</dbReference>
<reference evidence="5 6" key="1">
    <citation type="journal article" date="2015" name="Genome Announc.">
        <title>Expanding the biotechnology potential of lactobacilli through comparative genomics of 213 strains and associated genera.</title>
        <authorList>
            <person name="Sun Z."/>
            <person name="Harris H.M."/>
            <person name="McCann A."/>
            <person name="Guo C."/>
            <person name="Argimon S."/>
            <person name="Zhang W."/>
            <person name="Yang X."/>
            <person name="Jeffery I.B."/>
            <person name="Cooney J.C."/>
            <person name="Kagawa T.F."/>
            <person name="Liu W."/>
            <person name="Song Y."/>
            <person name="Salvetti E."/>
            <person name="Wrobel A."/>
            <person name="Rasinkangas P."/>
            <person name="Parkhill J."/>
            <person name="Rea M.C."/>
            <person name="O'Sullivan O."/>
            <person name="Ritari J."/>
            <person name="Douillard F.P."/>
            <person name="Paul Ross R."/>
            <person name="Yang R."/>
            <person name="Briner A.E."/>
            <person name="Felis G.E."/>
            <person name="de Vos W.M."/>
            <person name="Barrangou R."/>
            <person name="Klaenhammer T.R."/>
            <person name="Caufield P.W."/>
            <person name="Cui Y."/>
            <person name="Zhang H."/>
            <person name="O'Toole P.W."/>
        </authorList>
    </citation>
    <scope>NUCLEOTIDE SEQUENCE [LARGE SCALE GENOMIC DNA]</scope>
    <source>
        <strain evidence="5 6">JCM 15530</strain>
    </source>
</reference>
<dbReference type="RefSeq" id="WP_056943180.1">
    <property type="nucleotide sequence ID" value="NZ_AZCX01000015.1"/>
</dbReference>
<evidence type="ECO:0000256" key="2">
    <source>
        <dbReference type="ARBA" id="ARBA00023002"/>
    </source>
</evidence>
<keyword evidence="2" id="KW-0560">Oxidoreductase</keyword>
<dbReference type="Pfam" id="PF02153">
    <property type="entry name" value="PDH_N"/>
    <property type="match status" value="1"/>
</dbReference>
<accession>A0A0R1HJL6</accession>
<dbReference type="InterPro" id="IPR046825">
    <property type="entry name" value="PDH_C"/>
</dbReference>
<keyword evidence="6" id="KW-1185">Reference proteome</keyword>
<dbReference type="EMBL" id="AZCX01000015">
    <property type="protein sequence ID" value="KRK46878.1"/>
    <property type="molecule type" value="Genomic_DNA"/>
</dbReference>
<dbReference type="PATRIC" id="fig|1302272.5.peg.870"/>
<dbReference type="STRING" id="1302272.FC96_GL000870"/>
<sequence length="282" mass="29931">MTTVLISGLGLIGSSLARMIRKSKPDATVLGSDPDSDTSQFMLDHQLMHHRIDFETGAVQADVIILAGPVSVITTQLATLARLNLKPGVLVTDVGSTKAAVLAAAQPLMDRHVAFLGGHPMAGSHKTGSAAGAIQLFMHASYFLVPGTATEAQLDILKGLLAPAQFHYIELSADRHDQLVSTTSHLPHVVAATLMNTAQQQLAGEPNWHAGTAGGFRDTTRISAADPTMWTAIMTSNREAILGELTAFEAQLATLRQAIESGDQAAIHAFFDQAQRARQTLN</sequence>
<dbReference type="PANTHER" id="PTHR21363:SF0">
    <property type="entry name" value="PREPHENATE DEHYDROGENASE [NADP(+)]"/>
    <property type="match status" value="1"/>
</dbReference>
<proteinExistence type="inferred from homology"/>
<dbReference type="GO" id="GO:0070403">
    <property type="term" value="F:NAD+ binding"/>
    <property type="evidence" value="ECO:0007669"/>
    <property type="project" value="InterPro"/>
</dbReference>
<comment type="caution">
    <text evidence="5">The sequence shown here is derived from an EMBL/GenBank/DDBJ whole genome shotgun (WGS) entry which is preliminary data.</text>
</comment>
<evidence type="ECO:0000256" key="1">
    <source>
        <dbReference type="ARBA" id="ARBA00007964"/>
    </source>
</evidence>
<dbReference type="SUPFAM" id="SSF48179">
    <property type="entry name" value="6-phosphogluconate dehydrogenase C-terminal domain-like"/>
    <property type="match status" value="1"/>
</dbReference>
<comment type="similarity">
    <text evidence="1">Belongs to the prephenate/arogenate dehydrogenase family.</text>
</comment>
<dbReference type="Pfam" id="PF20463">
    <property type="entry name" value="PDH_C"/>
    <property type="match status" value="1"/>
</dbReference>
<evidence type="ECO:0000313" key="5">
    <source>
        <dbReference type="EMBL" id="KRK46878.1"/>
    </source>
</evidence>
<dbReference type="InterPro" id="IPR003099">
    <property type="entry name" value="Prephen_DH"/>
</dbReference>
<dbReference type="GO" id="GO:0008977">
    <property type="term" value="F:prephenate dehydrogenase (NAD+) activity"/>
    <property type="evidence" value="ECO:0007669"/>
    <property type="project" value="InterPro"/>
</dbReference>
<dbReference type="InterPro" id="IPR050812">
    <property type="entry name" value="Preph/Arog_dehydrog"/>
</dbReference>
<dbReference type="SUPFAM" id="SSF51735">
    <property type="entry name" value="NAD(P)-binding Rossmann-fold domains"/>
    <property type="match status" value="1"/>
</dbReference>
<dbReference type="Gene3D" id="3.40.50.720">
    <property type="entry name" value="NAD(P)-binding Rossmann-like Domain"/>
    <property type="match status" value="1"/>
</dbReference>
<dbReference type="InterPro" id="IPR036291">
    <property type="entry name" value="NAD(P)-bd_dom_sf"/>
</dbReference>
<evidence type="ECO:0000313" key="6">
    <source>
        <dbReference type="Proteomes" id="UP000050911"/>
    </source>
</evidence>
<evidence type="ECO:0000259" key="4">
    <source>
        <dbReference type="PROSITE" id="PS51176"/>
    </source>
</evidence>
<name>A0A0R1HJL6_9LACO</name>
<dbReference type="AlphaFoldDB" id="A0A0R1HJL6"/>
<dbReference type="GO" id="GO:0004665">
    <property type="term" value="F:prephenate dehydrogenase (NADP+) activity"/>
    <property type="evidence" value="ECO:0007669"/>
    <property type="project" value="InterPro"/>
</dbReference>
<dbReference type="FunFam" id="1.10.3660.10:FF:000003">
    <property type="entry name" value="Prephenate dehydrogenase"/>
    <property type="match status" value="1"/>
</dbReference>
<gene>
    <name evidence="5" type="ORF">FC96_GL000870</name>
</gene>
<feature type="domain" description="Prephenate/arogenate dehydrogenase" evidence="4">
    <location>
        <begin position="1"/>
        <end position="282"/>
    </location>
</feature>
<dbReference type="OrthoDB" id="9802008at2"/>
<dbReference type="InterPro" id="IPR046826">
    <property type="entry name" value="PDH_N"/>
</dbReference>